<evidence type="ECO:0000313" key="2">
    <source>
        <dbReference type="EMBL" id="KKK49368.1"/>
    </source>
</evidence>
<dbReference type="EMBL" id="LAZR01068585">
    <property type="protein sequence ID" value="KKK49368.1"/>
    <property type="molecule type" value="Genomic_DNA"/>
</dbReference>
<evidence type="ECO:0000256" key="1">
    <source>
        <dbReference type="SAM" id="MobiDB-lite"/>
    </source>
</evidence>
<reference evidence="2" key="1">
    <citation type="journal article" date="2015" name="Nature">
        <title>Complex archaea that bridge the gap between prokaryotes and eukaryotes.</title>
        <authorList>
            <person name="Spang A."/>
            <person name="Saw J.H."/>
            <person name="Jorgensen S.L."/>
            <person name="Zaremba-Niedzwiedzka K."/>
            <person name="Martijn J."/>
            <person name="Lind A.E."/>
            <person name="van Eijk R."/>
            <person name="Schleper C."/>
            <person name="Guy L."/>
            <person name="Ettema T.J."/>
        </authorList>
    </citation>
    <scope>NUCLEOTIDE SEQUENCE</scope>
</reference>
<comment type="caution">
    <text evidence="2">The sequence shown here is derived from an EMBL/GenBank/DDBJ whole genome shotgun (WGS) entry which is preliminary data.</text>
</comment>
<gene>
    <name evidence="2" type="ORF">LCGC14_3135790</name>
</gene>
<organism evidence="2">
    <name type="scientific">marine sediment metagenome</name>
    <dbReference type="NCBI Taxonomy" id="412755"/>
    <lineage>
        <taxon>unclassified sequences</taxon>
        <taxon>metagenomes</taxon>
        <taxon>ecological metagenomes</taxon>
    </lineage>
</organism>
<protein>
    <submittedName>
        <fullName evidence="2">Uncharacterized protein</fullName>
    </submittedName>
</protein>
<feature type="region of interest" description="Disordered" evidence="1">
    <location>
        <begin position="48"/>
        <end position="67"/>
    </location>
</feature>
<feature type="region of interest" description="Disordered" evidence="1">
    <location>
        <begin position="1"/>
        <end position="23"/>
    </location>
</feature>
<proteinExistence type="predicted"/>
<feature type="compositionally biased region" description="Basic and acidic residues" evidence="1">
    <location>
        <begin position="1"/>
        <end position="17"/>
    </location>
</feature>
<dbReference type="AlphaFoldDB" id="A0A0F8VYD6"/>
<name>A0A0F8VYD6_9ZZZZ</name>
<accession>A0A0F8VYD6</accession>
<sequence length="67" mass="7429">MTNKEQQQRFHSIERTSPKGPGEPFIGVCVLCGAENLTFNNTHDRCENKPGLTEGEALEMSIRGPVK</sequence>